<keyword evidence="1" id="KW-0812">Transmembrane</keyword>
<evidence type="ECO:0000313" key="2">
    <source>
        <dbReference type="EMBL" id="CAC5383270.1"/>
    </source>
</evidence>
<evidence type="ECO:0000256" key="1">
    <source>
        <dbReference type="SAM" id="Phobius"/>
    </source>
</evidence>
<sequence length="646" mass="74942">MLNVVDAYSKEHQYNIHPEKSVLIKQNENSTNSRKTSICSWSLGDRSIAETDKTSHLGILRSSKYENLINVEDRISLARRTSYSLMSTGVHGTNGLNPRISYNIYRIYILPRLLYSLEVLPLTAGQINALGDFHLSFLKNIQALPTRTASVAVYLLLGALPIVAEIHKRQLSILHSILDSENQNLRDILMRHIGETHPVWKTATEIPGETKKAITKARILTWTYLVQATKAKFNKGSTDPICTLCKLEEENLQHYLTRCPTLEGVRRTFYAPLKQAQFSLLFMLFENFPWTPICKVLALIAACVVLQILWKRRNIVRQWDVIVFYEPLEDPWEELLGHPFVKQKAVIDDEATRIVTLRKTISYHYRPRIDKSGRSSFVTVLCIKFAEQYASMAVILLASIVAMILVQPWSVNNPIVELNEPEFVFDPTDLEFIDFEEYSLIYMLFENFSWKTICKVLTLIAAYVVLQILWKRRNTVRQWDVIIFYEPLEDPWEELLGHPFAKQKAVQDADMAVILVASLVAMVLMQPWVVNIPAVELKEPEFVFDPSELEFIDYEDFPRFEILSWTHFCIVSTVFVITSCVVFLLLWKRSNEEHQDIFDHCINNNEELDIEEIEGYVTSYVYLQEDNWEDIMRNIQMLRKSCGRLN</sequence>
<dbReference type="Proteomes" id="UP000507470">
    <property type="component" value="Unassembled WGS sequence"/>
</dbReference>
<keyword evidence="1" id="KW-1133">Transmembrane helix</keyword>
<name>A0A6J8BJF0_MYTCO</name>
<feature type="transmembrane region" description="Helical" evidence="1">
    <location>
        <begin position="389"/>
        <end position="409"/>
    </location>
</feature>
<dbReference type="AlphaFoldDB" id="A0A6J8BJF0"/>
<evidence type="ECO:0000313" key="3">
    <source>
        <dbReference type="Proteomes" id="UP000507470"/>
    </source>
</evidence>
<evidence type="ECO:0008006" key="4">
    <source>
        <dbReference type="Google" id="ProtNLM"/>
    </source>
</evidence>
<feature type="transmembrane region" description="Helical" evidence="1">
    <location>
        <begin position="565"/>
        <end position="587"/>
    </location>
</feature>
<organism evidence="2 3">
    <name type="scientific">Mytilus coruscus</name>
    <name type="common">Sea mussel</name>
    <dbReference type="NCBI Taxonomy" id="42192"/>
    <lineage>
        <taxon>Eukaryota</taxon>
        <taxon>Metazoa</taxon>
        <taxon>Spiralia</taxon>
        <taxon>Lophotrochozoa</taxon>
        <taxon>Mollusca</taxon>
        <taxon>Bivalvia</taxon>
        <taxon>Autobranchia</taxon>
        <taxon>Pteriomorphia</taxon>
        <taxon>Mytilida</taxon>
        <taxon>Mytiloidea</taxon>
        <taxon>Mytilidae</taxon>
        <taxon>Mytilinae</taxon>
        <taxon>Mytilus</taxon>
    </lineage>
</organism>
<reference evidence="2 3" key="1">
    <citation type="submission" date="2020-06" db="EMBL/GenBank/DDBJ databases">
        <authorList>
            <person name="Li R."/>
            <person name="Bekaert M."/>
        </authorList>
    </citation>
    <scope>NUCLEOTIDE SEQUENCE [LARGE SCALE GENOMIC DNA]</scope>
    <source>
        <strain evidence="3">wild</strain>
    </source>
</reference>
<accession>A0A6J8BJF0</accession>
<feature type="transmembrane region" description="Helical" evidence="1">
    <location>
        <begin position="448"/>
        <end position="470"/>
    </location>
</feature>
<protein>
    <recommendedName>
        <fullName evidence="4">Reverse transcriptase zinc-binding domain-containing protein</fullName>
    </recommendedName>
</protein>
<gene>
    <name evidence="2" type="ORF">MCOR_19034</name>
</gene>
<feature type="transmembrane region" description="Helical" evidence="1">
    <location>
        <begin position="290"/>
        <end position="310"/>
    </location>
</feature>
<feature type="transmembrane region" description="Helical" evidence="1">
    <location>
        <begin position="512"/>
        <end position="530"/>
    </location>
</feature>
<proteinExistence type="predicted"/>
<dbReference type="EMBL" id="CACVKT020003357">
    <property type="protein sequence ID" value="CAC5383270.1"/>
    <property type="molecule type" value="Genomic_DNA"/>
</dbReference>
<keyword evidence="1" id="KW-0472">Membrane</keyword>
<keyword evidence="3" id="KW-1185">Reference proteome</keyword>